<feature type="region of interest" description="Disordered" evidence="3">
    <location>
        <begin position="317"/>
        <end position="355"/>
    </location>
</feature>
<evidence type="ECO:0000256" key="3">
    <source>
        <dbReference type="SAM" id="MobiDB-lite"/>
    </source>
</evidence>
<dbReference type="Pfam" id="PF01734">
    <property type="entry name" value="Patatin"/>
    <property type="match status" value="1"/>
</dbReference>
<comment type="caution">
    <text evidence="2">Lacks conserved residue(s) required for the propagation of feature annotation.</text>
</comment>
<accession>A0ABT0JSI3</accession>
<feature type="active site" description="Nucleophile" evidence="2">
    <location>
        <position position="49"/>
    </location>
</feature>
<feature type="short sequence motif" description="DGA/G" evidence="2">
    <location>
        <begin position="210"/>
        <end position="212"/>
    </location>
</feature>
<dbReference type="InterPro" id="IPR002641">
    <property type="entry name" value="PNPLA_dom"/>
</dbReference>
<feature type="domain" description="PNPLA" evidence="4">
    <location>
        <begin position="12"/>
        <end position="223"/>
    </location>
</feature>
<sequence>MSRRRTVRRGLVLGAGGVLGSAWMIGALRAVETETGRDLARSDLVVGTSAGSVVASLLGLGISVEAMANSERGIHESGDPILDYRDLGASLPPRPKMRMGSPRLLTASALHPRHATPMVTLAALLPQGRGKISAVGDLVLAGMGRAGVDPNHWPDRPALRIVAMNFDTGDRVLFGSPEAPRMSLPDAVMASCAIPGWYAPIEVNGQRFVDGGTRSPTSVDLLVDVGLDEVVVVAPACSLATDRPRGAVALVERQVRRAATRRLLREVALLEGVGTRVTVICPGPDDLMAMGGNLMDLTRRAEVFETSLSTTTDFLRATTRTRHRATPPPRRTPSADGLAQPERRDDPPVGLGLAG</sequence>
<keyword evidence="6" id="KW-1185">Reference proteome</keyword>
<dbReference type="PROSITE" id="PS51635">
    <property type="entry name" value="PNPLA"/>
    <property type="match status" value="1"/>
</dbReference>
<dbReference type="EMBL" id="JALKFT010000001">
    <property type="protein sequence ID" value="MCK9874474.1"/>
    <property type="molecule type" value="Genomic_DNA"/>
</dbReference>
<proteinExistence type="predicted"/>
<reference evidence="5 6" key="1">
    <citation type="submission" date="2022-04" db="EMBL/GenBank/DDBJ databases">
        <title>Genome diversity in the genus Frankia.</title>
        <authorList>
            <person name="Carlos-Shanley C."/>
            <person name="Hahn D."/>
        </authorList>
    </citation>
    <scope>NUCLEOTIDE SEQUENCE [LARGE SCALE GENOMIC DNA]</scope>
    <source>
        <strain evidence="5 6">Ag45/Mut15</strain>
    </source>
</reference>
<feature type="short sequence motif" description="GXSXG" evidence="2">
    <location>
        <begin position="47"/>
        <end position="51"/>
    </location>
</feature>
<dbReference type="Gene3D" id="3.40.1090.10">
    <property type="entry name" value="Cytosolic phospholipase A2 catalytic domain"/>
    <property type="match status" value="2"/>
</dbReference>
<keyword evidence="2" id="KW-0442">Lipid degradation</keyword>
<feature type="active site" description="Proton acceptor" evidence="2">
    <location>
        <position position="210"/>
    </location>
</feature>
<organism evidence="5 6">
    <name type="scientific">Frankia umida</name>
    <dbReference type="NCBI Taxonomy" id="573489"/>
    <lineage>
        <taxon>Bacteria</taxon>
        <taxon>Bacillati</taxon>
        <taxon>Actinomycetota</taxon>
        <taxon>Actinomycetes</taxon>
        <taxon>Frankiales</taxon>
        <taxon>Frankiaceae</taxon>
        <taxon>Frankia</taxon>
    </lineage>
</organism>
<evidence type="ECO:0000313" key="6">
    <source>
        <dbReference type="Proteomes" id="UP001201873"/>
    </source>
</evidence>
<name>A0ABT0JSI3_9ACTN</name>
<dbReference type="InterPro" id="IPR016035">
    <property type="entry name" value="Acyl_Trfase/lysoPLipase"/>
</dbReference>
<evidence type="ECO:0000259" key="4">
    <source>
        <dbReference type="PROSITE" id="PS51635"/>
    </source>
</evidence>
<protein>
    <submittedName>
        <fullName evidence="5">Patatin-like phospholipase family protein</fullName>
    </submittedName>
</protein>
<keyword evidence="2" id="KW-0378">Hydrolase</keyword>
<dbReference type="SUPFAM" id="SSF52151">
    <property type="entry name" value="FabD/lysophospholipase-like"/>
    <property type="match status" value="1"/>
</dbReference>
<comment type="caution">
    <text evidence="5">The sequence shown here is derived from an EMBL/GenBank/DDBJ whole genome shotgun (WGS) entry which is preliminary data.</text>
</comment>
<dbReference type="Proteomes" id="UP001201873">
    <property type="component" value="Unassembled WGS sequence"/>
</dbReference>
<dbReference type="RefSeq" id="WP_248823119.1">
    <property type="nucleotide sequence ID" value="NZ_JALKFT010000001.1"/>
</dbReference>
<gene>
    <name evidence="5" type="ORF">MXD59_01525</name>
</gene>
<evidence type="ECO:0000256" key="2">
    <source>
        <dbReference type="PROSITE-ProRule" id="PRU01161"/>
    </source>
</evidence>
<evidence type="ECO:0000313" key="5">
    <source>
        <dbReference type="EMBL" id="MCK9874474.1"/>
    </source>
</evidence>
<keyword evidence="1 2" id="KW-0443">Lipid metabolism</keyword>
<evidence type="ECO:0000256" key="1">
    <source>
        <dbReference type="ARBA" id="ARBA00023098"/>
    </source>
</evidence>